<dbReference type="Gene3D" id="3.40.50.10490">
    <property type="entry name" value="Glucose-6-phosphate isomerase like protein, domain 1"/>
    <property type="match status" value="2"/>
</dbReference>
<evidence type="ECO:0000256" key="8">
    <source>
        <dbReference type="RuleBase" id="RU000612"/>
    </source>
</evidence>
<feature type="active site" evidence="7">
    <location>
        <position position="494"/>
    </location>
</feature>
<comment type="subcellular location">
    <subcellularLocation>
        <location evidence="7">Cytoplasm</location>
    </subcellularLocation>
</comment>
<dbReference type="PRINTS" id="PR00662">
    <property type="entry name" value="G6PISOMERASE"/>
</dbReference>
<dbReference type="UniPathway" id="UPA00109">
    <property type="reaction ID" value="UER00181"/>
</dbReference>
<evidence type="ECO:0000256" key="6">
    <source>
        <dbReference type="ARBA" id="ARBA00029321"/>
    </source>
</evidence>
<dbReference type="AlphaFoldDB" id="W8JR79"/>
<dbReference type="PROSITE" id="PS00765">
    <property type="entry name" value="P_GLUCOSE_ISOMERASE_1"/>
    <property type="match status" value="1"/>
</dbReference>
<dbReference type="InterPro" id="IPR035482">
    <property type="entry name" value="SIS_PGI_2"/>
</dbReference>
<dbReference type="GO" id="GO:0006096">
    <property type="term" value="P:glycolytic process"/>
    <property type="evidence" value="ECO:0007669"/>
    <property type="project" value="UniProtKB-UniRule"/>
</dbReference>
<dbReference type="GO" id="GO:0006094">
    <property type="term" value="P:gluconeogenesis"/>
    <property type="evidence" value="ECO:0007669"/>
    <property type="project" value="UniProtKB-UniRule"/>
</dbReference>
<gene>
    <name evidence="7 9" type="primary">pgi</name>
    <name evidence="9" type="ORF">M832_05050</name>
</gene>
<reference evidence="9 10" key="1">
    <citation type="journal article" date="2014" name="Syst. Appl. Microbiol.">
        <title>Evidence for the existence of two new members of the family Chlamydiaceae and proposal of Chlamydia avium sp. nov. and Chlamydia gallinacea sp. nov.</title>
        <authorList>
            <person name="Sachse K."/>
            <person name="Laroucau K."/>
            <person name="Riege K."/>
            <person name="Wehner S."/>
            <person name="Dilcher M."/>
            <person name="Creasy H.H."/>
            <person name="Weidmann M."/>
            <person name="Myers G."/>
            <person name="Vorimore F."/>
            <person name="Vicari N."/>
            <person name="Magnino S."/>
            <person name="Liebler-Tenorio E."/>
            <person name="Ruettger A."/>
            <person name="Bavoil P.M."/>
            <person name="Hufert F.T."/>
            <person name="Rossello-Mora R."/>
            <person name="Marz M."/>
        </authorList>
    </citation>
    <scope>NUCLEOTIDE SEQUENCE [LARGE SCALE GENOMIC DNA]</scope>
    <source>
        <strain evidence="9 10">10DC88</strain>
    </source>
</reference>
<dbReference type="STRING" id="1229831.M832_05050"/>
<dbReference type="EMBL" id="CP006571">
    <property type="protein sequence ID" value="AHK63368.1"/>
    <property type="molecule type" value="Genomic_DNA"/>
</dbReference>
<dbReference type="eggNOG" id="COG0166">
    <property type="taxonomic scope" value="Bacteria"/>
</dbReference>
<comment type="pathway">
    <text evidence="1 7 8">Carbohydrate degradation; glycolysis; D-glyceraldehyde 3-phosphate and glycerone phosphate from D-glucose: step 2/4.</text>
</comment>
<dbReference type="InterPro" id="IPR018189">
    <property type="entry name" value="Phosphoglucose_isomerase_CS"/>
</dbReference>
<evidence type="ECO:0000256" key="4">
    <source>
        <dbReference type="ARBA" id="ARBA00023152"/>
    </source>
</evidence>
<dbReference type="Proteomes" id="UP000019433">
    <property type="component" value="Chromosome"/>
</dbReference>
<accession>W8JR79</accession>
<evidence type="ECO:0000256" key="3">
    <source>
        <dbReference type="ARBA" id="ARBA00022432"/>
    </source>
</evidence>
<dbReference type="PANTHER" id="PTHR11469:SF1">
    <property type="entry name" value="GLUCOSE-6-PHOSPHATE ISOMERASE"/>
    <property type="match status" value="1"/>
</dbReference>
<protein>
    <recommendedName>
        <fullName evidence="7">Glucose-6-phosphate isomerase</fullName>
        <shortName evidence="7">GPI</shortName>
        <ecNumber evidence="7">5.3.1.9</ecNumber>
    </recommendedName>
    <alternativeName>
        <fullName evidence="7">Phosphoglucose isomerase</fullName>
        <shortName evidence="7">PGI</shortName>
    </alternativeName>
    <alternativeName>
        <fullName evidence="7">Phosphohexose isomerase</fullName>
        <shortName evidence="7">PHI</shortName>
    </alternativeName>
</protein>
<evidence type="ECO:0000256" key="7">
    <source>
        <dbReference type="HAMAP-Rule" id="MF_00473"/>
    </source>
</evidence>
<dbReference type="InterPro" id="IPR001672">
    <property type="entry name" value="G6P_Isomerase"/>
</dbReference>
<comment type="similarity">
    <text evidence="2 7 8">Belongs to the GPI family.</text>
</comment>
<proteinExistence type="inferred from homology"/>
<dbReference type="Gene3D" id="1.10.1390.10">
    <property type="match status" value="1"/>
</dbReference>
<dbReference type="SUPFAM" id="SSF53697">
    <property type="entry name" value="SIS domain"/>
    <property type="match status" value="1"/>
</dbReference>
<evidence type="ECO:0000256" key="5">
    <source>
        <dbReference type="ARBA" id="ARBA00023235"/>
    </source>
</evidence>
<dbReference type="PROSITE" id="PS51463">
    <property type="entry name" value="P_GLUCOSE_ISOMERASE_3"/>
    <property type="match status" value="1"/>
</dbReference>
<dbReference type="PROSITE" id="PS00174">
    <property type="entry name" value="P_GLUCOSE_ISOMERASE_2"/>
    <property type="match status" value="1"/>
</dbReference>
<dbReference type="InterPro" id="IPR035476">
    <property type="entry name" value="SIS_PGI_1"/>
</dbReference>
<evidence type="ECO:0000313" key="10">
    <source>
        <dbReference type="Proteomes" id="UP000019433"/>
    </source>
</evidence>
<dbReference type="GO" id="GO:0048029">
    <property type="term" value="F:monosaccharide binding"/>
    <property type="evidence" value="ECO:0007669"/>
    <property type="project" value="TreeGrafter"/>
</dbReference>
<dbReference type="NCBIfam" id="NF010695">
    <property type="entry name" value="PRK14095.1"/>
    <property type="match status" value="1"/>
</dbReference>
<comment type="catalytic activity">
    <reaction evidence="6 7 8">
        <text>alpha-D-glucose 6-phosphate = beta-D-fructose 6-phosphate</text>
        <dbReference type="Rhea" id="RHEA:11816"/>
        <dbReference type="ChEBI" id="CHEBI:57634"/>
        <dbReference type="ChEBI" id="CHEBI:58225"/>
        <dbReference type="EC" id="5.3.1.9"/>
    </reaction>
</comment>
<dbReference type="CDD" id="cd05016">
    <property type="entry name" value="SIS_PGI_2"/>
    <property type="match status" value="1"/>
</dbReference>
<keyword evidence="3 7" id="KW-0312">Gluconeogenesis</keyword>
<dbReference type="GO" id="GO:0097367">
    <property type="term" value="F:carbohydrate derivative binding"/>
    <property type="evidence" value="ECO:0007669"/>
    <property type="project" value="InterPro"/>
</dbReference>
<dbReference type="EC" id="5.3.1.9" evidence="7"/>
<dbReference type="Pfam" id="PF00342">
    <property type="entry name" value="PGI"/>
    <property type="match status" value="1"/>
</dbReference>
<evidence type="ECO:0000256" key="1">
    <source>
        <dbReference type="ARBA" id="ARBA00004926"/>
    </source>
</evidence>
<dbReference type="InterPro" id="IPR023096">
    <property type="entry name" value="G6P_Isomerase_C"/>
</dbReference>
<comment type="pathway">
    <text evidence="7">Carbohydrate biosynthesis; gluconeogenesis.</text>
</comment>
<feature type="active site" description="Proton donor" evidence="7">
    <location>
        <position position="348"/>
    </location>
</feature>
<dbReference type="GO" id="GO:0004347">
    <property type="term" value="F:glucose-6-phosphate isomerase activity"/>
    <property type="evidence" value="ECO:0007669"/>
    <property type="project" value="UniProtKB-UniRule"/>
</dbReference>
<dbReference type="PATRIC" id="fig|1229831.3.peg.513"/>
<evidence type="ECO:0000256" key="2">
    <source>
        <dbReference type="ARBA" id="ARBA00006604"/>
    </source>
</evidence>
<evidence type="ECO:0000313" key="9">
    <source>
        <dbReference type="EMBL" id="AHK63368.1"/>
    </source>
</evidence>
<name>W8JR79_9CHLA</name>
<keyword evidence="7" id="KW-0963">Cytoplasm</keyword>
<comment type="function">
    <text evidence="7">Catalyzes the reversible isomerization of glucose-6-phosphate to fructose-6-phosphate.</text>
</comment>
<dbReference type="HOGENOM" id="CLU_017947_3_1_0"/>
<dbReference type="HAMAP" id="MF_00473">
    <property type="entry name" value="G6P_isomerase"/>
    <property type="match status" value="1"/>
</dbReference>
<dbReference type="UniPathway" id="UPA00138"/>
<dbReference type="InterPro" id="IPR046348">
    <property type="entry name" value="SIS_dom_sf"/>
</dbReference>
<dbReference type="GO" id="GO:0051156">
    <property type="term" value="P:glucose 6-phosphate metabolic process"/>
    <property type="evidence" value="ECO:0007669"/>
    <property type="project" value="TreeGrafter"/>
</dbReference>
<dbReference type="PANTHER" id="PTHR11469">
    <property type="entry name" value="GLUCOSE-6-PHOSPHATE ISOMERASE"/>
    <property type="match status" value="1"/>
</dbReference>
<dbReference type="CDD" id="cd05015">
    <property type="entry name" value="SIS_PGI_1"/>
    <property type="match status" value="1"/>
</dbReference>
<feature type="active site" evidence="7">
    <location>
        <position position="379"/>
    </location>
</feature>
<keyword evidence="4 7" id="KW-0324">Glycolysis</keyword>
<keyword evidence="5 7" id="KW-0413">Isomerase</keyword>
<dbReference type="GO" id="GO:0005829">
    <property type="term" value="C:cytosol"/>
    <property type="evidence" value="ECO:0007669"/>
    <property type="project" value="TreeGrafter"/>
</dbReference>
<dbReference type="KEGG" id="cav:M832_05050"/>
<sequence>MMDKKSFLDCSSTQILQDLAINPVDLTIPGIISRKRIEDFSLSIEGFTLSYATERVDEGILTALSDLSNERGLHESMQAMQNGEVVNYIDHFPSESRSALHTATRAWVRDLPLQGQAADIALRSKIEAQRLEQFLIKMRSSFTTLVQIGIGGSELGPKALYTALKGCCSSDKHVYFVSNIDPDNAAEILQQIDCSKTLVVTVSKSGTTLETAINEELISEYFTKQGLKFRDHCISVTCEGSPMDTTEKYLEVFHIWDSIGGRYSSTSMVGGVVLGFAFGIDVFAEFLRGAAAMDAVALEPRMHNNLPMLSAMIGVWNRNFLRYPTSVVVPYSTGLSYFPAHLQQCTMESNGKSVSQAGEKICFPTSPILWGEVGTNSQHSFFQYLHQGSDIAPVEFIGFRRNQRGWDCVLGGSSSSQKLFANMVAQSLALARGKPNTNPNKEFRGNRPSSLLVADRLEPYTLGALLAFYEHKIVFQGFCWGINSFDQEGVTLGKELAQQIVEIMQGKTLKEDFSEAEAMLKLFNMGSAKDF</sequence>
<organism evidence="9 10">
    <name type="scientific">Chlamydia avium 10DC88</name>
    <dbReference type="NCBI Taxonomy" id="1229831"/>
    <lineage>
        <taxon>Bacteria</taxon>
        <taxon>Pseudomonadati</taxon>
        <taxon>Chlamydiota</taxon>
        <taxon>Chlamydiia</taxon>
        <taxon>Chlamydiales</taxon>
        <taxon>Chlamydiaceae</taxon>
        <taxon>Chlamydia/Chlamydophila group</taxon>
        <taxon>Chlamydia</taxon>
    </lineage>
</organism>